<accession>A0ABR6SZV3</accession>
<keyword evidence="2" id="KW-1185">Reference proteome</keyword>
<proteinExistence type="predicted"/>
<gene>
    <name evidence="1" type="ORF">HCJ59_15050</name>
</gene>
<dbReference type="EMBL" id="JAASUB010000026">
    <property type="protein sequence ID" value="MBC1511196.1"/>
    <property type="molecule type" value="Genomic_DNA"/>
</dbReference>
<comment type="caution">
    <text evidence="1">The sequence shown here is derived from an EMBL/GenBank/DDBJ whole genome shotgun (WGS) entry which is preliminary data.</text>
</comment>
<sequence length="345" mass="40624">MEKEKFSERFKLTGEQKDFDFVDIKLWTDQAFFIDPSLIVKAQHEETKKGFDEAAYATRAHKELQSFFSRFFDEFKNINPTELVNSAGPGAKGIEREEKILDLLKYSSENDALHLGLTKKESKGTGCSPEMIYDFFANMKFKHSYMFDFIREPFHVTGFIDEIGKDRSTDLTVSIILDVLCDYTLSVCKEYGIEQSQPEKMGDFEQYRHYWHSNEEKWETRDYKLPIDEYGKPIILVPKSFVTKDFKYSAKYIMNHYILKEKEKEHKIKNPSIRWVKSVGRRKLRAEFDGFSDKGIVLEYFKKYPELYGRFMEQLNHGILGTHPGLLTDEEIEKETNMPIEDVEN</sequence>
<name>A0ABR6SZV3_9LIST</name>
<reference evidence="1 2" key="1">
    <citation type="submission" date="2020-03" db="EMBL/GenBank/DDBJ databases">
        <title>Soil Listeria distribution.</title>
        <authorList>
            <person name="Liao J."/>
            <person name="Wiedmann M."/>
        </authorList>
    </citation>
    <scope>NUCLEOTIDE SEQUENCE [LARGE SCALE GENOMIC DNA]</scope>
    <source>
        <strain evidence="1 2">FSL L7-1515</strain>
    </source>
</reference>
<evidence type="ECO:0000313" key="1">
    <source>
        <dbReference type="EMBL" id="MBC1511196.1"/>
    </source>
</evidence>
<evidence type="ECO:0000313" key="2">
    <source>
        <dbReference type="Proteomes" id="UP000587800"/>
    </source>
</evidence>
<dbReference type="RefSeq" id="WP_185395771.1">
    <property type="nucleotide sequence ID" value="NZ_JAASUB010000026.1"/>
</dbReference>
<organism evidence="1 2">
    <name type="scientific">Listeria immobilis</name>
    <dbReference type="NCBI Taxonomy" id="2713502"/>
    <lineage>
        <taxon>Bacteria</taxon>
        <taxon>Bacillati</taxon>
        <taxon>Bacillota</taxon>
        <taxon>Bacilli</taxon>
        <taxon>Bacillales</taxon>
        <taxon>Listeriaceae</taxon>
        <taxon>Listeria</taxon>
    </lineage>
</organism>
<protein>
    <submittedName>
        <fullName evidence="1">Uncharacterized protein</fullName>
    </submittedName>
</protein>
<dbReference type="Proteomes" id="UP000587800">
    <property type="component" value="Unassembled WGS sequence"/>
</dbReference>